<reference evidence="1" key="1">
    <citation type="journal article" date="2020" name="J Insects Food Feed">
        <title>The yellow mealworm (Tenebrio molitor) genome: a resource for the emerging insects as food and feed industry.</title>
        <authorList>
            <person name="Eriksson T."/>
            <person name="Andere A."/>
            <person name="Kelstrup H."/>
            <person name="Emery V."/>
            <person name="Picard C."/>
        </authorList>
    </citation>
    <scope>NUCLEOTIDE SEQUENCE</scope>
    <source>
        <strain evidence="1">Stoneville</strain>
        <tissue evidence="1">Whole head</tissue>
    </source>
</reference>
<organism evidence="1 2">
    <name type="scientific">Tenebrio molitor</name>
    <name type="common">Yellow mealworm beetle</name>
    <dbReference type="NCBI Taxonomy" id="7067"/>
    <lineage>
        <taxon>Eukaryota</taxon>
        <taxon>Metazoa</taxon>
        <taxon>Ecdysozoa</taxon>
        <taxon>Arthropoda</taxon>
        <taxon>Hexapoda</taxon>
        <taxon>Insecta</taxon>
        <taxon>Pterygota</taxon>
        <taxon>Neoptera</taxon>
        <taxon>Endopterygota</taxon>
        <taxon>Coleoptera</taxon>
        <taxon>Polyphaga</taxon>
        <taxon>Cucujiformia</taxon>
        <taxon>Tenebrionidae</taxon>
        <taxon>Tenebrio</taxon>
    </lineage>
</organism>
<keyword evidence="2" id="KW-1185">Reference proteome</keyword>
<reference evidence="1" key="2">
    <citation type="submission" date="2021-08" db="EMBL/GenBank/DDBJ databases">
        <authorList>
            <person name="Eriksson T."/>
        </authorList>
    </citation>
    <scope>NUCLEOTIDE SEQUENCE</scope>
    <source>
        <strain evidence="1">Stoneville</strain>
        <tissue evidence="1">Whole head</tissue>
    </source>
</reference>
<sequence>MTTRPIANKSKGEIQRVSAVELDGHVTDGCWLRCSRTDLVETPIGDAIALGTFRTRLETRTKESSMHASHWDMIKPKGVMKMKVRLARTHGKWVVLCGPPRTPGASRSHCEKRRTKSVHAGTRKMVNYAWSGRSQGKP</sequence>
<dbReference type="AlphaFoldDB" id="A0A8J6HP70"/>
<proteinExistence type="predicted"/>
<evidence type="ECO:0000313" key="2">
    <source>
        <dbReference type="Proteomes" id="UP000719412"/>
    </source>
</evidence>
<dbReference type="EMBL" id="JABDTM020018069">
    <property type="protein sequence ID" value="KAH0818264.1"/>
    <property type="molecule type" value="Genomic_DNA"/>
</dbReference>
<gene>
    <name evidence="1" type="ORF">GEV33_004527</name>
</gene>
<comment type="caution">
    <text evidence="1">The sequence shown here is derived from an EMBL/GenBank/DDBJ whole genome shotgun (WGS) entry which is preliminary data.</text>
</comment>
<name>A0A8J6HP70_TENMO</name>
<protein>
    <submittedName>
        <fullName evidence="1">Uncharacterized protein</fullName>
    </submittedName>
</protein>
<accession>A0A8J6HP70</accession>
<evidence type="ECO:0000313" key="1">
    <source>
        <dbReference type="EMBL" id="KAH0818264.1"/>
    </source>
</evidence>
<dbReference type="Proteomes" id="UP000719412">
    <property type="component" value="Unassembled WGS sequence"/>
</dbReference>